<evidence type="ECO:0000256" key="2">
    <source>
        <dbReference type="ARBA" id="ARBA00002876"/>
    </source>
</evidence>
<dbReference type="PROSITE" id="PS50889">
    <property type="entry name" value="S4"/>
    <property type="match status" value="1"/>
</dbReference>
<feature type="active site" evidence="7">
    <location>
        <position position="169"/>
    </location>
</feature>
<dbReference type="Proteomes" id="UP000190837">
    <property type="component" value="Unassembled WGS sequence"/>
</dbReference>
<accession>A0A1C3H3Z3</accession>
<dbReference type="AlphaFoldDB" id="A0A1C3H3Z3"/>
<name>A0A1C3H3Z3_9GAMM</name>
<dbReference type="PANTHER" id="PTHR21600">
    <property type="entry name" value="MITOCHONDRIAL RNA PSEUDOURIDINE SYNTHASE"/>
    <property type="match status" value="1"/>
</dbReference>
<evidence type="ECO:0000256" key="1">
    <source>
        <dbReference type="ARBA" id="ARBA00000381"/>
    </source>
</evidence>
<reference evidence="12" key="1">
    <citation type="submission" date="2016-04" db="EMBL/GenBank/DDBJ databases">
        <authorList>
            <person name="Tagini F."/>
        </authorList>
    </citation>
    <scope>NUCLEOTIDE SEQUENCE [LARGE SCALE GENOMIC DNA]</scope>
    <source>
        <strain evidence="12">CHUV0807</strain>
    </source>
</reference>
<evidence type="ECO:0000313" key="11">
    <source>
        <dbReference type="EMBL" id="SAM63523.1"/>
    </source>
</evidence>
<dbReference type="CDD" id="cd02869">
    <property type="entry name" value="PseudoU_synth_RluA_like"/>
    <property type="match status" value="1"/>
</dbReference>
<keyword evidence="11" id="KW-0456">Lyase</keyword>
<comment type="function">
    <text evidence="2">Responsible for synthesis of pseudouridine from uracil at positions 955, 2504 and 2580 in 23S ribosomal RNA.</text>
</comment>
<dbReference type="CDD" id="cd00165">
    <property type="entry name" value="S4"/>
    <property type="match status" value="1"/>
</dbReference>
<dbReference type="InterPro" id="IPR006225">
    <property type="entry name" value="PsdUridine_synth_RluC/D"/>
</dbReference>
<evidence type="ECO:0000256" key="9">
    <source>
        <dbReference type="RuleBase" id="RU362028"/>
    </source>
</evidence>
<dbReference type="EMBL" id="FKLO01000043">
    <property type="protein sequence ID" value="SAM63523.1"/>
    <property type="molecule type" value="Genomic_DNA"/>
</dbReference>
<comment type="catalytic activity">
    <reaction evidence="9">
        <text>a uridine in RNA = a pseudouridine in RNA</text>
        <dbReference type="Rhea" id="RHEA:48348"/>
        <dbReference type="Rhea" id="RHEA-COMP:12068"/>
        <dbReference type="Rhea" id="RHEA-COMP:12069"/>
        <dbReference type="ChEBI" id="CHEBI:65314"/>
        <dbReference type="ChEBI" id="CHEBI:65315"/>
    </reaction>
</comment>
<evidence type="ECO:0000256" key="4">
    <source>
        <dbReference type="ARBA" id="ARBA00022552"/>
    </source>
</evidence>
<protein>
    <recommendedName>
        <fullName evidence="9">Pseudouridine synthase</fullName>
        <ecNumber evidence="9">5.4.99.-</ecNumber>
    </recommendedName>
</protein>
<dbReference type="PANTHER" id="PTHR21600:SF92">
    <property type="entry name" value="RIBOSOMAL LARGE SUBUNIT PSEUDOURIDINE SYNTHASE C"/>
    <property type="match status" value="1"/>
</dbReference>
<dbReference type="Gene3D" id="3.10.290.10">
    <property type="entry name" value="RNA-binding S4 domain"/>
    <property type="match status" value="1"/>
</dbReference>
<comment type="catalytic activity">
    <reaction evidence="1">
        <text>uridine(955/2504/2580) in 23S rRNA = pseudouridine(955/2504/2580) in 23S rRNA</text>
        <dbReference type="Rhea" id="RHEA:42528"/>
        <dbReference type="Rhea" id="RHEA-COMP:10099"/>
        <dbReference type="Rhea" id="RHEA-COMP:10100"/>
        <dbReference type="ChEBI" id="CHEBI:65314"/>
        <dbReference type="ChEBI" id="CHEBI:65315"/>
        <dbReference type="EC" id="5.4.99.24"/>
    </reaction>
</comment>
<dbReference type="SUPFAM" id="SSF55174">
    <property type="entry name" value="Alpha-L RNA-binding motif"/>
    <property type="match status" value="1"/>
</dbReference>
<dbReference type="InterPro" id="IPR002942">
    <property type="entry name" value="S4_RNA-bd"/>
</dbReference>
<dbReference type="GO" id="GO:0003723">
    <property type="term" value="F:RNA binding"/>
    <property type="evidence" value="ECO:0007669"/>
    <property type="project" value="UniProtKB-KW"/>
</dbReference>
<dbReference type="InterPro" id="IPR036986">
    <property type="entry name" value="S4_RNA-bd_sf"/>
</dbReference>
<dbReference type="Gene3D" id="3.30.2350.10">
    <property type="entry name" value="Pseudouridine synthase"/>
    <property type="match status" value="1"/>
</dbReference>
<dbReference type="InterPro" id="IPR050188">
    <property type="entry name" value="RluA_PseudoU_synthase"/>
</dbReference>
<dbReference type="EC" id="5.4.99.-" evidence="9"/>
<dbReference type="GO" id="GO:0000455">
    <property type="term" value="P:enzyme-directed rRNA pseudouridine synthesis"/>
    <property type="evidence" value="ECO:0007669"/>
    <property type="project" value="UniProtKB-ARBA"/>
</dbReference>
<proteinExistence type="inferred from homology"/>
<evidence type="ECO:0000256" key="6">
    <source>
        <dbReference type="ARBA" id="ARBA00023235"/>
    </source>
</evidence>
<keyword evidence="5 8" id="KW-0694">RNA-binding</keyword>
<keyword evidence="4" id="KW-0698">rRNA processing</keyword>
<dbReference type="PROSITE" id="PS01129">
    <property type="entry name" value="PSI_RLU"/>
    <property type="match status" value="1"/>
</dbReference>
<sequence>MQIITNAPRRRKHLRGLSGTLHRFLKGIFLMDVSRVHFLTVTADDAGQRLDNFLRKRYPALPKSRIYQMLRRGEVRVNKKRAKPELRVAAGDELRLPPLADATRPPQDVPAFWCERIAGAVLYEDDDFLMLNKPAGIAVHSGSEQPYGVIDAVRQVWGAGYAELAHRLDRDTSGVLVLGKNRAALAGFQALMQAGGVEKRYLCLVDGHWNPATREVRLHLAKAQLQGGERMVVGAADGQEARTRFRLLQTFADASLLEATLDTGRTHQIRVSVQHRGHGIAGDDKYGKRDFNRAMRKRGYKGMFLHAAHIAFSYDARTIAVEAPLPAPAAHLLTLLQQEIV</sequence>
<dbReference type="Pfam" id="PF00849">
    <property type="entry name" value="PseudoU_synth_2"/>
    <property type="match status" value="1"/>
</dbReference>
<evidence type="ECO:0000313" key="12">
    <source>
        <dbReference type="Proteomes" id="UP000190837"/>
    </source>
</evidence>
<evidence type="ECO:0000256" key="8">
    <source>
        <dbReference type="PROSITE-ProRule" id="PRU00182"/>
    </source>
</evidence>
<feature type="domain" description="RNA-binding S4" evidence="10">
    <location>
        <begin position="48"/>
        <end position="110"/>
    </location>
</feature>
<gene>
    <name evidence="11" type="ORF">CHUV0807_1126</name>
</gene>
<dbReference type="GO" id="GO:0016829">
    <property type="term" value="F:lyase activity"/>
    <property type="evidence" value="ECO:0007669"/>
    <property type="project" value="UniProtKB-KW"/>
</dbReference>
<dbReference type="InterPro" id="IPR006145">
    <property type="entry name" value="PsdUridine_synth_RsuA/RluA"/>
</dbReference>
<dbReference type="GO" id="GO:0160141">
    <property type="term" value="F:23S rRNA pseudouridine(955/2504/2580) synthase activity"/>
    <property type="evidence" value="ECO:0007669"/>
    <property type="project" value="UniProtKB-EC"/>
</dbReference>
<organism evidence="11 12">
    <name type="scientific">Cardiobacterium hominis</name>
    <dbReference type="NCBI Taxonomy" id="2718"/>
    <lineage>
        <taxon>Bacteria</taxon>
        <taxon>Pseudomonadati</taxon>
        <taxon>Pseudomonadota</taxon>
        <taxon>Gammaproteobacteria</taxon>
        <taxon>Cardiobacteriales</taxon>
        <taxon>Cardiobacteriaceae</taxon>
        <taxon>Cardiobacterium</taxon>
    </lineage>
</organism>
<dbReference type="NCBIfam" id="TIGR00005">
    <property type="entry name" value="rluA_subfam"/>
    <property type="match status" value="1"/>
</dbReference>
<dbReference type="InterPro" id="IPR020103">
    <property type="entry name" value="PsdUridine_synth_cat_dom_sf"/>
</dbReference>
<dbReference type="Pfam" id="PF01479">
    <property type="entry name" value="S4"/>
    <property type="match status" value="1"/>
</dbReference>
<dbReference type="SMART" id="SM00363">
    <property type="entry name" value="S4"/>
    <property type="match status" value="1"/>
</dbReference>
<keyword evidence="6 9" id="KW-0413">Isomerase</keyword>
<evidence type="ECO:0000259" key="10">
    <source>
        <dbReference type="SMART" id="SM00363"/>
    </source>
</evidence>
<dbReference type="InterPro" id="IPR006224">
    <property type="entry name" value="PsdUridine_synth_RluA-like_CS"/>
</dbReference>
<evidence type="ECO:0000256" key="3">
    <source>
        <dbReference type="ARBA" id="ARBA00010876"/>
    </source>
</evidence>
<evidence type="ECO:0000256" key="5">
    <source>
        <dbReference type="ARBA" id="ARBA00022884"/>
    </source>
</evidence>
<dbReference type="SUPFAM" id="SSF55120">
    <property type="entry name" value="Pseudouridine synthase"/>
    <property type="match status" value="1"/>
</dbReference>
<evidence type="ECO:0000256" key="7">
    <source>
        <dbReference type="PIRSR" id="PIRSR606225-1"/>
    </source>
</evidence>
<comment type="similarity">
    <text evidence="3 9">Belongs to the pseudouridine synthase RluA family.</text>
</comment>